<dbReference type="Proteomes" id="UP001610334">
    <property type="component" value="Unassembled WGS sequence"/>
</dbReference>
<comment type="caution">
    <text evidence="3">The sequence shown here is derived from an EMBL/GenBank/DDBJ whole genome shotgun (WGS) entry which is preliminary data.</text>
</comment>
<dbReference type="Pfam" id="PF23868">
    <property type="entry name" value="Mmc1_C"/>
    <property type="match status" value="1"/>
</dbReference>
<feature type="compositionally biased region" description="Low complexity" evidence="1">
    <location>
        <begin position="43"/>
        <end position="53"/>
    </location>
</feature>
<evidence type="ECO:0000259" key="2">
    <source>
        <dbReference type="Pfam" id="PF23868"/>
    </source>
</evidence>
<dbReference type="InterPro" id="IPR056196">
    <property type="entry name" value="Mmc1_C"/>
</dbReference>
<feature type="domain" description="Mmc1 C-terminal" evidence="2">
    <location>
        <begin position="405"/>
        <end position="610"/>
    </location>
</feature>
<protein>
    <recommendedName>
        <fullName evidence="2">Mmc1 C-terminal domain-containing protein</fullName>
    </recommendedName>
</protein>
<sequence>MPLKLRGSLPKSLPHTRDPSTKRIPHCPSCAVSVPQRRTLLTRRTLSSPRTQPQSQAQSHVPRLDTPLRSLSKTNRPSYSTSPSTAHTARHVPPRFRELYESLVRLQAVAPEQVNLSRMQLALRGLESEEPLIRVAVLGLNDVASARKLVRLLLADPLKGREDWEDMLDEVSGEGGRLESGLLIRYGEVSESISNHLVPTISVPSPILKKGNLELLVTSLGAGSEVSGTGAQLSADTFLVPTVTIQTSHTGRHNMVRYPVHRSIVCAEGVDGLLAYSGLISQADLGKEASSVYAAIEVGVSGSRLNNDRIAFVDTNKADEALAKFRESVQNATLYERGWTGSGVQPVVDWLSSLRGADGALDPSLKSLITSLVDSAEYGVVTEENRRVQQVEEGSVSEDVRESLDQTVSSWAESAHRELRGALEEGFATKHWRGLAWWKLFWRVDDVGMITSEILEQKYLRGSEKAVIWTAGQLDQAGLRVLEKETVIAPAPLEDSTNTDNKNVAVAIIEAPKEEQVPWPTQITKSRARLLEDTVPSLQALAQRLVFFSLSTTSLTSALSVLTYVSLPASSIYETCTIAAVGLIYSLRRQQRKWDAARAFWEEEVREQGRTALLETEEQLRTTVRDGGKSQVEVTAHEARRAITRAREALDNVD</sequence>
<dbReference type="EMBL" id="JBFXLT010000083">
    <property type="protein sequence ID" value="KAL2809718.1"/>
    <property type="molecule type" value="Genomic_DNA"/>
</dbReference>
<evidence type="ECO:0000313" key="3">
    <source>
        <dbReference type="EMBL" id="KAL2809718.1"/>
    </source>
</evidence>
<dbReference type="PANTHER" id="PTHR38644">
    <property type="entry name" value="EXPRESSED PROTEIN"/>
    <property type="match status" value="1"/>
</dbReference>
<accession>A0ABR4H2N8</accession>
<proteinExistence type="predicted"/>
<reference evidence="3 4" key="1">
    <citation type="submission" date="2024-07" db="EMBL/GenBank/DDBJ databases">
        <title>Section-level genome sequencing and comparative genomics of Aspergillus sections Usti and Cavernicolus.</title>
        <authorList>
            <consortium name="Lawrence Berkeley National Laboratory"/>
            <person name="Nybo J.L."/>
            <person name="Vesth T.C."/>
            <person name="Theobald S."/>
            <person name="Frisvad J.C."/>
            <person name="Larsen T.O."/>
            <person name="Kjaerboelling I."/>
            <person name="Rothschild-Mancinelli K."/>
            <person name="Lyhne E.K."/>
            <person name="Kogle M.E."/>
            <person name="Barry K."/>
            <person name="Clum A."/>
            <person name="Na H."/>
            <person name="Ledsgaard L."/>
            <person name="Lin J."/>
            <person name="Lipzen A."/>
            <person name="Kuo A."/>
            <person name="Riley R."/>
            <person name="Mondo S."/>
            <person name="Labutti K."/>
            <person name="Haridas S."/>
            <person name="Pangalinan J."/>
            <person name="Salamov A.A."/>
            <person name="Simmons B.A."/>
            <person name="Magnuson J.K."/>
            <person name="Chen J."/>
            <person name="Drula E."/>
            <person name="Henrissat B."/>
            <person name="Wiebenga A."/>
            <person name="Lubbers R.J."/>
            <person name="Gomes A.C."/>
            <person name="Makela M.R."/>
            <person name="Stajich J."/>
            <person name="Grigoriev I.V."/>
            <person name="Mortensen U.H."/>
            <person name="De Vries R.P."/>
            <person name="Baker S.E."/>
            <person name="Andersen M.R."/>
        </authorList>
    </citation>
    <scope>NUCLEOTIDE SEQUENCE [LARGE SCALE GENOMIC DNA]</scope>
    <source>
        <strain evidence="3 4">CBS 588.65</strain>
    </source>
</reference>
<feature type="region of interest" description="Disordered" evidence="1">
    <location>
        <begin position="1"/>
        <end position="28"/>
    </location>
</feature>
<feature type="compositionally biased region" description="Polar residues" evidence="1">
    <location>
        <begin position="69"/>
        <end position="87"/>
    </location>
</feature>
<organism evidence="3 4">
    <name type="scientific">Aspergillus granulosus</name>
    <dbReference type="NCBI Taxonomy" id="176169"/>
    <lineage>
        <taxon>Eukaryota</taxon>
        <taxon>Fungi</taxon>
        <taxon>Dikarya</taxon>
        <taxon>Ascomycota</taxon>
        <taxon>Pezizomycotina</taxon>
        <taxon>Eurotiomycetes</taxon>
        <taxon>Eurotiomycetidae</taxon>
        <taxon>Eurotiales</taxon>
        <taxon>Aspergillaceae</taxon>
        <taxon>Aspergillus</taxon>
        <taxon>Aspergillus subgen. Nidulantes</taxon>
    </lineage>
</organism>
<gene>
    <name evidence="3" type="ORF">BJX63DRAFT_344116</name>
</gene>
<keyword evidence="4" id="KW-1185">Reference proteome</keyword>
<name>A0ABR4H2N8_9EURO</name>
<feature type="region of interest" description="Disordered" evidence="1">
    <location>
        <begin position="43"/>
        <end position="91"/>
    </location>
</feature>
<dbReference type="PANTHER" id="PTHR38644:SF1">
    <property type="entry name" value="EXPRESSED PROTEIN"/>
    <property type="match status" value="1"/>
</dbReference>
<evidence type="ECO:0000313" key="4">
    <source>
        <dbReference type="Proteomes" id="UP001610334"/>
    </source>
</evidence>
<evidence type="ECO:0000256" key="1">
    <source>
        <dbReference type="SAM" id="MobiDB-lite"/>
    </source>
</evidence>
<dbReference type="Pfam" id="PF23867">
    <property type="entry name" value="Mmc1_N"/>
    <property type="match status" value="1"/>
</dbReference>